<comment type="catalytic activity">
    <reaction evidence="9">
        <text>L-seryl-[protein] + ATP = O-phospho-L-seryl-[protein] + ADP + H(+)</text>
        <dbReference type="Rhea" id="RHEA:17989"/>
        <dbReference type="Rhea" id="RHEA-COMP:9863"/>
        <dbReference type="Rhea" id="RHEA-COMP:11604"/>
        <dbReference type="ChEBI" id="CHEBI:15378"/>
        <dbReference type="ChEBI" id="CHEBI:29999"/>
        <dbReference type="ChEBI" id="CHEBI:30616"/>
        <dbReference type="ChEBI" id="CHEBI:83421"/>
        <dbReference type="ChEBI" id="CHEBI:456216"/>
        <dbReference type="EC" id="2.7.11.1"/>
    </reaction>
</comment>
<dbReference type="InterPro" id="IPR000719">
    <property type="entry name" value="Prot_kinase_dom"/>
</dbReference>
<proteinExistence type="inferred from homology"/>
<dbReference type="InterPro" id="IPR008271">
    <property type="entry name" value="Ser/Thr_kinase_AS"/>
</dbReference>
<dbReference type="Proteomes" id="UP000076874">
    <property type="component" value="Unassembled WGS sequence"/>
</dbReference>
<dbReference type="PANTHER" id="PTHR43671">
    <property type="entry name" value="SERINE/THREONINE-PROTEIN KINASE NEK"/>
    <property type="match status" value="1"/>
</dbReference>
<evidence type="ECO:0000256" key="8">
    <source>
        <dbReference type="ARBA" id="ARBA00047899"/>
    </source>
</evidence>
<dbReference type="Gene3D" id="1.10.510.10">
    <property type="entry name" value="Transferase(Phosphotransferase) domain 1"/>
    <property type="match status" value="1"/>
</dbReference>
<dbReference type="EMBL" id="AZHD01000007">
    <property type="protein sequence ID" value="OAA61958.1"/>
    <property type="molecule type" value="Genomic_DNA"/>
</dbReference>
<feature type="compositionally biased region" description="Low complexity" evidence="11">
    <location>
        <begin position="693"/>
        <end position="703"/>
    </location>
</feature>
<name>A0A167UVV3_9HYPO</name>
<feature type="compositionally biased region" description="Acidic residues" evidence="11">
    <location>
        <begin position="545"/>
        <end position="555"/>
    </location>
</feature>
<evidence type="ECO:0000256" key="1">
    <source>
        <dbReference type="ARBA" id="ARBA00010886"/>
    </source>
</evidence>
<evidence type="ECO:0000256" key="3">
    <source>
        <dbReference type="ARBA" id="ARBA00022527"/>
    </source>
</evidence>
<feature type="binding site" evidence="10">
    <location>
        <position position="271"/>
    </location>
    <ligand>
        <name>ATP</name>
        <dbReference type="ChEBI" id="CHEBI:30616"/>
    </ligand>
</feature>
<protein>
    <recommendedName>
        <fullName evidence="2">non-specific serine/threonine protein kinase</fullName>
        <ecNumber evidence="2">2.7.11.1</ecNumber>
    </recommendedName>
</protein>
<dbReference type="InterPro" id="IPR017441">
    <property type="entry name" value="Protein_kinase_ATP_BS"/>
</dbReference>
<dbReference type="PANTHER" id="PTHR43671:SF98">
    <property type="entry name" value="SERINE_THREONINE-PROTEIN KINASE NEK11"/>
    <property type="match status" value="1"/>
</dbReference>
<evidence type="ECO:0000256" key="6">
    <source>
        <dbReference type="ARBA" id="ARBA00022777"/>
    </source>
</evidence>
<keyword evidence="3" id="KW-0723">Serine/threonine-protein kinase</keyword>
<comment type="similarity">
    <text evidence="1">Belongs to the protein kinase superfamily. NEK Ser/Thr protein kinase family. NIMA subfamily.</text>
</comment>
<comment type="caution">
    <text evidence="13">The sequence shown here is derived from an EMBL/GenBank/DDBJ whole genome shotgun (WGS) entry which is preliminary data.</text>
</comment>
<reference evidence="13 14" key="1">
    <citation type="journal article" date="2016" name="Genome Biol. Evol.">
        <title>Divergent and convergent evolution of fungal pathogenicity.</title>
        <authorList>
            <person name="Shang Y."/>
            <person name="Xiao G."/>
            <person name="Zheng P."/>
            <person name="Cen K."/>
            <person name="Zhan S."/>
            <person name="Wang C."/>
        </authorList>
    </citation>
    <scope>NUCLEOTIDE SEQUENCE [LARGE SCALE GENOMIC DNA]</scope>
    <source>
        <strain evidence="13 14">RCEF 264</strain>
    </source>
</reference>
<keyword evidence="14" id="KW-1185">Reference proteome</keyword>
<dbReference type="AlphaFoldDB" id="A0A167UVV3"/>
<keyword evidence="6 13" id="KW-0418">Kinase</keyword>
<keyword evidence="7 10" id="KW-0067">ATP-binding</keyword>
<dbReference type="GO" id="GO:0005524">
    <property type="term" value="F:ATP binding"/>
    <property type="evidence" value="ECO:0007669"/>
    <property type="project" value="UniProtKB-UniRule"/>
</dbReference>
<evidence type="ECO:0000313" key="13">
    <source>
        <dbReference type="EMBL" id="OAA61958.1"/>
    </source>
</evidence>
<evidence type="ECO:0000313" key="14">
    <source>
        <dbReference type="Proteomes" id="UP000076874"/>
    </source>
</evidence>
<sequence length="767" mass="84920">MDPNIFARIFADGSQTNAEKTISCEENSHAFVAAISSRDFHTARRDSREPTPSAGPEDDLGPENFDRLELLFESQQAIKDPSIGWQFGYHPSVSDIVLCRPGTVGVSRRHFTISLTADYRIQLLQQTKQPTKIYYCTKSGESHEVRPAQGEKVVLWLQPWEPTYWKEVKIHVSERSQIVMFRIDFPNHNSSSAGQVYFNHMSRFVQNMAMPVPSLTGLGMDSVASTVAPSRQTDTPPPFTNLCYQRTIGSGAFGTVELLVDLRTGDVTARKRFFRLTRQTGKDGNGTGEWGRAMATVWNEVRLMQENPHPNIMKVLAFQQEPAPAILMPYYRYGNIGQLAGLRPAQYVSTFRQLLDVLDYLHGRNVAHRDLKPENILVERIVPFRIVVTDFGLSKQALDNTPMTTFCGTLHYGAPDVFPSTRNRRTRAEQGYWVSVDIWSAGVIMLEWTYGRPDSQGMDRMPPGVWIAFWSKTLLAAVRDRVRVARISGGGSGDGSGGGGSDRVIDILQHMIVLAPRDRYSARACLEQGCANGLFKRTSNGAIVDVEDPGDDDVDDPAKDGDRTPKPQRRQEQHNAALSPRTDADEWVSAVEQQGQQDSFCGTTDWQKLMDVDNVPMRHDAFRNEHESHEFVSAVGTKPAAEETTALQSLHSGFEIGFGRKTPVAGVPKVTTTAAGRKKRPRRVARPRVSFVASSSSSPTTRVLRPRKRRQATAGYHGPCGLAPSGRGRGSVQLRGHPQKTSVLSFVDVVQMPAVGLSSVVDGPSGS</sequence>
<feature type="compositionally biased region" description="Basic and acidic residues" evidence="11">
    <location>
        <begin position="556"/>
        <end position="573"/>
    </location>
</feature>
<accession>A0A167UVV3</accession>
<dbReference type="Gene3D" id="3.30.200.20">
    <property type="entry name" value="Phosphorylase Kinase, domain 1"/>
    <property type="match status" value="1"/>
</dbReference>
<keyword evidence="4" id="KW-0808">Transferase</keyword>
<dbReference type="GO" id="GO:0004674">
    <property type="term" value="F:protein serine/threonine kinase activity"/>
    <property type="evidence" value="ECO:0007669"/>
    <property type="project" value="UniProtKB-KW"/>
</dbReference>
<evidence type="ECO:0000256" key="9">
    <source>
        <dbReference type="ARBA" id="ARBA00048679"/>
    </source>
</evidence>
<comment type="catalytic activity">
    <reaction evidence="8">
        <text>L-threonyl-[protein] + ATP = O-phospho-L-threonyl-[protein] + ADP + H(+)</text>
        <dbReference type="Rhea" id="RHEA:46608"/>
        <dbReference type="Rhea" id="RHEA-COMP:11060"/>
        <dbReference type="Rhea" id="RHEA-COMP:11605"/>
        <dbReference type="ChEBI" id="CHEBI:15378"/>
        <dbReference type="ChEBI" id="CHEBI:30013"/>
        <dbReference type="ChEBI" id="CHEBI:30616"/>
        <dbReference type="ChEBI" id="CHEBI:61977"/>
        <dbReference type="ChEBI" id="CHEBI:456216"/>
        <dbReference type="EC" id="2.7.11.1"/>
    </reaction>
</comment>
<dbReference type="PROSITE" id="PS00108">
    <property type="entry name" value="PROTEIN_KINASE_ST"/>
    <property type="match status" value="1"/>
</dbReference>
<feature type="region of interest" description="Disordered" evidence="11">
    <location>
        <begin position="693"/>
        <end position="737"/>
    </location>
</feature>
<evidence type="ECO:0000256" key="4">
    <source>
        <dbReference type="ARBA" id="ARBA00022679"/>
    </source>
</evidence>
<gene>
    <name evidence="13" type="ORF">SPI_04817</name>
</gene>
<dbReference type="EC" id="2.7.11.1" evidence="2"/>
<evidence type="ECO:0000256" key="7">
    <source>
        <dbReference type="ARBA" id="ARBA00022840"/>
    </source>
</evidence>
<evidence type="ECO:0000256" key="11">
    <source>
        <dbReference type="SAM" id="MobiDB-lite"/>
    </source>
</evidence>
<evidence type="ECO:0000256" key="5">
    <source>
        <dbReference type="ARBA" id="ARBA00022741"/>
    </source>
</evidence>
<keyword evidence="5 10" id="KW-0547">Nucleotide-binding</keyword>
<organism evidence="13 14">
    <name type="scientific">Niveomyces insectorum RCEF 264</name>
    <dbReference type="NCBI Taxonomy" id="1081102"/>
    <lineage>
        <taxon>Eukaryota</taxon>
        <taxon>Fungi</taxon>
        <taxon>Dikarya</taxon>
        <taxon>Ascomycota</taxon>
        <taxon>Pezizomycotina</taxon>
        <taxon>Sordariomycetes</taxon>
        <taxon>Hypocreomycetidae</taxon>
        <taxon>Hypocreales</taxon>
        <taxon>Cordycipitaceae</taxon>
        <taxon>Niveomyces</taxon>
    </lineage>
</organism>
<dbReference type="SUPFAM" id="SSF56112">
    <property type="entry name" value="Protein kinase-like (PK-like)"/>
    <property type="match status" value="1"/>
</dbReference>
<dbReference type="STRING" id="1081102.A0A167UVV3"/>
<feature type="region of interest" description="Disordered" evidence="11">
    <location>
        <begin position="543"/>
        <end position="587"/>
    </location>
</feature>
<feature type="region of interest" description="Disordered" evidence="11">
    <location>
        <begin position="41"/>
        <end position="60"/>
    </location>
</feature>
<dbReference type="InterPro" id="IPR011009">
    <property type="entry name" value="Kinase-like_dom_sf"/>
</dbReference>
<dbReference type="SMART" id="SM00220">
    <property type="entry name" value="S_TKc"/>
    <property type="match status" value="1"/>
</dbReference>
<dbReference type="Pfam" id="PF00069">
    <property type="entry name" value="Pkinase"/>
    <property type="match status" value="1"/>
</dbReference>
<evidence type="ECO:0000259" key="12">
    <source>
        <dbReference type="PROSITE" id="PS50011"/>
    </source>
</evidence>
<feature type="domain" description="Protein kinase" evidence="12">
    <location>
        <begin position="242"/>
        <end position="535"/>
    </location>
</feature>
<dbReference type="PROSITE" id="PS50011">
    <property type="entry name" value="PROTEIN_KINASE_DOM"/>
    <property type="match status" value="1"/>
</dbReference>
<dbReference type="PROSITE" id="PS00107">
    <property type="entry name" value="PROTEIN_KINASE_ATP"/>
    <property type="match status" value="1"/>
</dbReference>
<evidence type="ECO:0000256" key="10">
    <source>
        <dbReference type="PROSITE-ProRule" id="PRU10141"/>
    </source>
</evidence>
<dbReference type="OrthoDB" id="10252171at2759"/>
<evidence type="ECO:0000256" key="2">
    <source>
        <dbReference type="ARBA" id="ARBA00012513"/>
    </source>
</evidence>
<dbReference type="InterPro" id="IPR050660">
    <property type="entry name" value="NEK_Ser/Thr_kinase"/>
</dbReference>